<sequence length="109" mass="12499">METLYHVQVIMSQLKLTKPPWVHVPLALTVYVLVHFLPHHRRNDLDVIVEPASIGSMTNEHETQRPVAFLTYRYLVGHMYLGVGLTVGFVDGLFFRTVVYRVGFNPGLH</sequence>
<protein>
    <recommendedName>
        <fullName evidence="1">Oligosaccharyltransferase complex subunit</fullName>
    </recommendedName>
</protein>
<comment type="similarity">
    <text evidence="1">Belongs to the OSTC family.</text>
</comment>
<organism evidence="2">
    <name type="scientific">Castor canadensis</name>
    <name type="common">American beaver</name>
    <dbReference type="NCBI Taxonomy" id="51338"/>
    <lineage>
        <taxon>Eukaryota</taxon>
        <taxon>Metazoa</taxon>
        <taxon>Chordata</taxon>
        <taxon>Craniata</taxon>
        <taxon>Vertebrata</taxon>
        <taxon>Euteleostomi</taxon>
        <taxon>Mammalia</taxon>
        <taxon>Eutheria</taxon>
        <taxon>Euarchontoglires</taxon>
        <taxon>Glires</taxon>
        <taxon>Rodentia</taxon>
        <taxon>Castorimorpha</taxon>
        <taxon>Castoridae</taxon>
        <taxon>Castor</taxon>
    </lineage>
</organism>
<dbReference type="Ensembl" id="ENSCCNT00000035709.1">
    <property type="protein sequence ID" value="ENSCCNP00000028263.1"/>
    <property type="gene ID" value="ENSCCNG00000027232.1"/>
</dbReference>
<accession>A0A8C0XT79</accession>
<comment type="subcellular location">
    <subcellularLocation>
        <location evidence="1">Membrane</location>
        <topology evidence="1">Multi-pass membrane protein</topology>
    </subcellularLocation>
</comment>
<evidence type="ECO:0000256" key="1">
    <source>
        <dbReference type="RuleBase" id="RU366060"/>
    </source>
</evidence>
<dbReference type="PANTHER" id="PTHR13160">
    <property type="entry name" value="OLIGOSACCHARYLTRANSFERASE COMPLEX SUBUNIT OSTC"/>
    <property type="match status" value="1"/>
</dbReference>
<reference evidence="2" key="1">
    <citation type="submission" date="2023-09" db="UniProtKB">
        <authorList>
            <consortium name="Ensembl"/>
        </authorList>
    </citation>
    <scope>IDENTIFICATION</scope>
</reference>
<keyword evidence="1" id="KW-0472">Membrane</keyword>
<dbReference type="GO" id="GO:0008250">
    <property type="term" value="C:oligosaccharyltransferase complex"/>
    <property type="evidence" value="ECO:0007669"/>
    <property type="project" value="UniProtKB-UniRule"/>
</dbReference>
<comment type="subunit">
    <text evidence="1">Component of the oligosaccharyltransferase (OST) complex.</text>
</comment>
<dbReference type="PANTHER" id="PTHR13160:SF4">
    <property type="entry name" value="OLIGOSACCHARYLTRANSFERASE COMPLEX SUBUNIT OSTC"/>
    <property type="match status" value="1"/>
</dbReference>
<comment type="function">
    <text evidence="1">Subunit of STT3A-containing oligosaccharyl transferase (OST-A) complex that catalyzes the initial transfer of a defined glycan (Glc(3)Man(9)GlcNAc(2) in eukaryotes) from the lipid carrier dolichol-pyrophosphate to an asparagine residue within an Asn-X-Ser/Thr consensus motif in nascent polypeptide chains, the first step in protein N-glycosylation. N-glycosylation occurs cotranslationally and the complex associates with the Sec61 complex at the channel-forming translocon complex that mediates protein translocation across the endoplasmic reticulum (ER). Within the OST-A complex, acts as an adapter that anchors the OST-A complex to the Sec61 complex. May be involved in N-glycosylation of APP (amyloid-beta precursor protein). Can modulate gamma-secretase cleavage of APP by enhancing endoprotelysis of PSEN1.</text>
</comment>
<keyword evidence="1" id="KW-0812">Transmembrane</keyword>
<proteinExistence type="inferred from homology"/>
<evidence type="ECO:0000313" key="2">
    <source>
        <dbReference type="Ensembl" id="ENSCCNP00000028263.1"/>
    </source>
</evidence>
<dbReference type="InterPro" id="IPR042416">
    <property type="entry name" value="OSTC"/>
</dbReference>
<name>A0A8C0XT79_CASCN</name>
<dbReference type="Ensembl" id="ENSCCNT00000021482.1">
    <property type="protein sequence ID" value="ENSCCNP00000016498.1"/>
    <property type="gene ID" value="ENSCCNG00000016785.1"/>
</dbReference>
<feature type="transmembrane region" description="Helical" evidence="1">
    <location>
        <begin position="20"/>
        <end position="37"/>
    </location>
</feature>
<keyword evidence="1" id="KW-1133">Transmembrane helix</keyword>
<dbReference type="AlphaFoldDB" id="A0A8C0XT79"/>
<comment type="caution">
    <text evidence="1">Lacks conserved residue(s) required for the propagation of feature annotation.</text>
</comment>